<reference evidence="2 3" key="1">
    <citation type="submission" date="2023-07" db="EMBL/GenBank/DDBJ databases">
        <title>Sorghum-associated microbial communities from plants grown in Nebraska, USA.</title>
        <authorList>
            <person name="Schachtman D."/>
        </authorList>
    </citation>
    <scope>NUCLEOTIDE SEQUENCE [LARGE SCALE GENOMIC DNA]</scope>
    <source>
        <strain evidence="2 3">BE124</strain>
    </source>
</reference>
<evidence type="ECO:0000313" key="3">
    <source>
        <dbReference type="Proteomes" id="UP001261871"/>
    </source>
</evidence>
<gene>
    <name evidence="2" type="ORF">J2W95_000254</name>
</gene>
<evidence type="ECO:0000313" key="2">
    <source>
        <dbReference type="EMBL" id="MDR6843574.1"/>
    </source>
</evidence>
<sequence>MKKLTFAILLATYSLIGFAQSASTDITKTKDFKTGICTISQKSSELTPELSYTLTKVIDSKNDKTAYLMKITMLQPFKKTLNKDLTCIVELDDNTYVDNIQTKEYAGWFKGTLTIELQHPEKMKHNGLKHFMLKGEKTILYHISEKNKEALKNNISKLIQEQI</sequence>
<dbReference type="EMBL" id="JAVDTX010000001">
    <property type="protein sequence ID" value="MDR6843574.1"/>
    <property type="molecule type" value="Genomic_DNA"/>
</dbReference>
<dbReference type="Proteomes" id="UP001261871">
    <property type="component" value="Unassembled WGS sequence"/>
</dbReference>
<evidence type="ECO:0008006" key="4">
    <source>
        <dbReference type="Google" id="ProtNLM"/>
    </source>
</evidence>
<comment type="caution">
    <text evidence="2">The sequence shown here is derived from an EMBL/GenBank/DDBJ whole genome shotgun (WGS) entry which is preliminary data.</text>
</comment>
<evidence type="ECO:0000256" key="1">
    <source>
        <dbReference type="SAM" id="SignalP"/>
    </source>
</evidence>
<name>A0ABU1S075_9FLAO</name>
<organism evidence="2 3">
    <name type="scientific">Flavobacterium granuli</name>
    <dbReference type="NCBI Taxonomy" id="280093"/>
    <lineage>
        <taxon>Bacteria</taxon>
        <taxon>Pseudomonadati</taxon>
        <taxon>Bacteroidota</taxon>
        <taxon>Flavobacteriia</taxon>
        <taxon>Flavobacteriales</taxon>
        <taxon>Flavobacteriaceae</taxon>
        <taxon>Flavobacterium</taxon>
    </lineage>
</organism>
<protein>
    <recommendedName>
        <fullName evidence="4">DUF4468 domain-containing protein</fullName>
    </recommendedName>
</protein>
<keyword evidence="3" id="KW-1185">Reference proteome</keyword>
<proteinExistence type="predicted"/>
<dbReference type="RefSeq" id="WP_310003106.1">
    <property type="nucleotide sequence ID" value="NZ_JAVDTX010000001.1"/>
</dbReference>
<feature type="chain" id="PRO_5045724580" description="DUF4468 domain-containing protein" evidence="1">
    <location>
        <begin position="20"/>
        <end position="163"/>
    </location>
</feature>
<accession>A0ABU1S075</accession>
<keyword evidence="1" id="KW-0732">Signal</keyword>
<feature type="signal peptide" evidence="1">
    <location>
        <begin position="1"/>
        <end position="19"/>
    </location>
</feature>